<dbReference type="EMBL" id="VFPM01000002">
    <property type="protein sequence ID" value="TQM62314.1"/>
    <property type="molecule type" value="Genomic_DNA"/>
</dbReference>
<evidence type="ECO:0000256" key="2">
    <source>
        <dbReference type="ARBA" id="ARBA00022692"/>
    </source>
</evidence>
<evidence type="ECO:0000256" key="4">
    <source>
        <dbReference type="ARBA" id="ARBA00023136"/>
    </source>
</evidence>
<evidence type="ECO:0000313" key="7">
    <source>
        <dbReference type="Proteomes" id="UP000316747"/>
    </source>
</evidence>
<comment type="subcellular location">
    <subcellularLocation>
        <location evidence="1">Membrane</location>
        <topology evidence="1">Multi-pass membrane protein</topology>
    </subcellularLocation>
</comment>
<reference evidence="6 7" key="1">
    <citation type="submission" date="2019-06" db="EMBL/GenBank/DDBJ databases">
        <title>Genome sequencing of plant associated microbes to promote plant fitness in Sorghum bicolor and Oryza sativa.</title>
        <authorList>
            <person name="Coleman-Derr D."/>
        </authorList>
    </citation>
    <scope>NUCLEOTIDE SEQUENCE [LARGE SCALE GENOMIC DNA]</scope>
    <source>
        <strain evidence="6 7">KV-663</strain>
    </source>
</reference>
<dbReference type="Proteomes" id="UP000316747">
    <property type="component" value="Unassembled WGS sequence"/>
</dbReference>
<feature type="transmembrane region" description="Helical" evidence="5">
    <location>
        <begin position="96"/>
        <end position="118"/>
    </location>
</feature>
<evidence type="ECO:0000256" key="1">
    <source>
        <dbReference type="ARBA" id="ARBA00004141"/>
    </source>
</evidence>
<organism evidence="6 7">
    <name type="scientific">Humibacillus xanthopallidus</name>
    <dbReference type="NCBI Taxonomy" id="412689"/>
    <lineage>
        <taxon>Bacteria</taxon>
        <taxon>Bacillati</taxon>
        <taxon>Actinomycetota</taxon>
        <taxon>Actinomycetes</taxon>
        <taxon>Micrococcales</taxon>
        <taxon>Intrasporangiaceae</taxon>
        <taxon>Humibacillus</taxon>
    </lineage>
</organism>
<dbReference type="InterPro" id="IPR003339">
    <property type="entry name" value="ABC/ECF_trnsptr_transmembrane"/>
</dbReference>
<feature type="transmembrane region" description="Helical" evidence="5">
    <location>
        <begin position="70"/>
        <end position="89"/>
    </location>
</feature>
<keyword evidence="4 5" id="KW-0472">Membrane</keyword>
<evidence type="ECO:0000313" key="6">
    <source>
        <dbReference type="EMBL" id="TQM62314.1"/>
    </source>
</evidence>
<feature type="transmembrane region" description="Helical" evidence="5">
    <location>
        <begin position="45"/>
        <end position="64"/>
    </location>
</feature>
<sequence length="207" mass="21578">MREPGLFTAHVVGSSWLHRAPFGAKLIGVIAIGLLPWWVDSAVPLAAVLAGLLVLAVTAGVPLARLLRSLRSLAPVLVLLGAFQWWAVGPAYAVRVVLGISTAFVAAGLLTATTPVTTMLDAVVRGARPAARWVDPEVVALTVAVVLRSVPWVAGAFAVVRESARARGLERDPRALVVPTVVHVVAYGRATGEALAARGLTDPAERA</sequence>
<feature type="transmembrane region" description="Helical" evidence="5">
    <location>
        <begin position="138"/>
        <end position="160"/>
    </location>
</feature>
<gene>
    <name evidence="6" type="ORF">FBY41_2345</name>
</gene>
<dbReference type="AlphaFoldDB" id="A0A543HVK0"/>
<protein>
    <submittedName>
        <fullName evidence="6">Biotin transport system permease protein</fullName>
    </submittedName>
</protein>
<proteinExistence type="predicted"/>
<evidence type="ECO:0000256" key="3">
    <source>
        <dbReference type="ARBA" id="ARBA00022989"/>
    </source>
</evidence>
<keyword evidence="2 5" id="KW-0812">Transmembrane</keyword>
<dbReference type="OrthoDB" id="509049at2"/>
<dbReference type="GO" id="GO:0005886">
    <property type="term" value="C:plasma membrane"/>
    <property type="evidence" value="ECO:0007669"/>
    <property type="project" value="UniProtKB-ARBA"/>
</dbReference>
<name>A0A543HVK0_9MICO</name>
<keyword evidence="7" id="KW-1185">Reference proteome</keyword>
<dbReference type="RefSeq" id="WP_141844425.1">
    <property type="nucleotide sequence ID" value="NZ_VFPM01000002.1"/>
</dbReference>
<comment type="caution">
    <text evidence="6">The sequence shown here is derived from an EMBL/GenBank/DDBJ whole genome shotgun (WGS) entry which is preliminary data.</text>
</comment>
<accession>A0A543HVK0</accession>
<evidence type="ECO:0000256" key="5">
    <source>
        <dbReference type="SAM" id="Phobius"/>
    </source>
</evidence>
<keyword evidence="3 5" id="KW-1133">Transmembrane helix</keyword>
<dbReference type="Pfam" id="PF02361">
    <property type="entry name" value="CbiQ"/>
    <property type="match status" value="1"/>
</dbReference>
<feature type="transmembrane region" description="Helical" evidence="5">
    <location>
        <begin position="20"/>
        <end position="38"/>
    </location>
</feature>